<dbReference type="RefSeq" id="WP_301703344.1">
    <property type="nucleotide sequence ID" value="NZ_JAUJYW010000021.1"/>
</dbReference>
<proteinExistence type="predicted"/>
<dbReference type="NCBIfam" id="TIGR01643">
    <property type="entry name" value="YD_repeat_2x"/>
    <property type="match status" value="1"/>
</dbReference>
<keyword evidence="4" id="KW-1185">Reference proteome</keyword>
<dbReference type="InterPro" id="IPR006530">
    <property type="entry name" value="YD"/>
</dbReference>
<dbReference type="PANTHER" id="PTHR32305">
    <property type="match status" value="1"/>
</dbReference>
<dbReference type="NCBIfam" id="TIGR03696">
    <property type="entry name" value="Rhs_assc_core"/>
    <property type="match status" value="1"/>
</dbReference>
<dbReference type="Gene3D" id="2.180.10.10">
    <property type="entry name" value="RHS repeat-associated core"/>
    <property type="match status" value="1"/>
</dbReference>
<dbReference type="EMBL" id="JAUJYW010000021">
    <property type="protein sequence ID" value="MDN8602293.1"/>
    <property type="molecule type" value="Genomic_DNA"/>
</dbReference>
<comment type="caution">
    <text evidence="3">The sequence shown here is derived from an EMBL/GenBank/DDBJ whole genome shotgun (WGS) entry which is preliminary data.</text>
</comment>
<gene>
    <name evidence="3" type="ORF">Q0A17_23225</name>
</gene>
<protein>
    <submittedName>
        <fullName evidence="3">RHS repeat-associated core domain-containing protein</fullName>
    </submittedName>
</protein>
<evidence type="ECO:0000256" key="1">
    <source>
        <dbReference type="ARBA" id="ARBA00022737"/>
    </source>
</evidence>
<accession>A0ABT8Q138</accession>
<name>A0ABT8Q138_9ENTR</name>
<dbReference type="Proteomes" id="UP001174867">
    <property type="component" value="Unassembled WGS sequence"/>
</dbReference>
<dbReference type="Pfam" id="PF25023">
    <property type="entry name" value="TEN_YD-shell"/>
    <property type="match status" value="1"/>
</dbReference>
<keyword evidence="1" id="KW-0677">Repeat</keyword>
<dbReference type="InterPro" id="IPR022385">
    <property type="entry name" value="Rhs_assc_core"/>
</dbReference>
<evidence type="ECO:0000313" key="4">
    <source>
        <dbReference type="Proteomes" id="UP001174867"/>
    </source>
</evidence>
<dbReference type="InterPro" id="IPR056823">
    <property type="entry name" value="TEN-like_YD-shell"/>
</dbReference>
<organism evidence="3 4">
    <name type="scientific">Citrobacter enshiensis</name>
    <dbReference type="NCBI Taxonomy" id="2971264"/>
    <lineage>
        <taxon>Bacteria</taxon>
        <taxon>Pseudomonadati</taxon>
        <taxon>Pseudomonadota</taxon>
        <taxon>Gammaproteobacteria</taxon>
        <taxon>Enterobacterales</taxon>
        <taxon>Enterobacteriaceae</taxon>
        <taxon>Citrobacter</taxon>
    </lineage>
</organism>
<reference evidence="3 4" key="1">
    <citation type="submission" date="2023-07" db="EMBL/GenBank/DDBJ databases">
        <title>Citrobacter selenititolerans sp. nov., isolated from seleniferous soil.</title>
        <authorList>
            <person name="Zhang S."/>
            <person name="Li K."/>
            <person name="Peng J."/>
            <person name="Wang H."/>
            <person name="Sun J."/>
            <person name="Guo Y."/>
        </authorList>
    </citation>
    <scope>NUCLEOTIDE SEQUENCE [LARGE SCALE GENOMIC DNA]</scope>
    <source>
        <strain evidence="3 4">S2-9</strain>
    </source>
</reference>
<evidence type="ECO:0000313" key="3">
    <source>
        <dbReference type="EMBL" id="MDN8602293.1"/>
    </source>
</evidence>
<dbReference type="PANTHER" id="PTHR32305:SF15">
    <property type="entry name" value="PROTEIN RHSA-RELATED"/>
    <property type="match status" value="1"/>
</dbReference>
<feature type="domain" description="Teneurin-like YD-shell" evidence="2">
    <location>
        <begin position="6"/>
        <end position="222"/>
    </location>
</feature>
<dbReference type="InterPro" id="IPR050708">
    <property type="entry name" value="T6SS_VgrG/RHS"/>
</dbReference>
<sequence length="377" mass="43114">TAYEQQSGRVIKRNDDVYRYDECGRLVEKHVLHNGFRPTQWRYRWDDQGQLQQLITPQGERWQYRYDAFGRRISKRCLDGVKGIAGYDYRWSGDQLVAEVPVYADGTVATDKSVWWLYEPGALTPGARYENGELHYVVRDHMGTPRELLTESGKVVWAQKLSVWGRSERYPFSHPQTDNDDNAHKPDCPWRFAGQWADEESGLYYNRFRYYDSETAQYLSPDPIGLRGGLNSYGYVRNPQRYIDPLGLCETVTIFRVQGGTPPNSSRFRIIFDEFGNPHIQPGTLNISISDSSHAQYFLDLRGGNAQVASFNVPKWMADFIEENAIPQAGYRTNPLNQGGLAPKIVDPTTPGLSYELPPVWGEWLEEVAIPGSGKIQ</sequence>
<feature type="non-terminal residue" evidence="3">
    <location>
        <position position="1"/>
    </location>
</feature>
<evidence type="ECO:0000259" key="2">
    <source>
        <dbReference type="Pfam" id="PF25023"/>
    </source>
</evidence>